<dbReference type="RefSeq" id="WP_011998375.1">
    <property type="nucleotide sequence ID" value="NC_009776.1"/>
</dbReference>
<protein>
    <submittedName>
        <fullName evidence="2">Radical SAM domain protein</fullName>
    </submittedName>
</protein>
<gene>
    <name evidence="2" type="ordered locus">Igni_0340</name>
</gene>
<dbReference type="SMART" id="SM00729">
    <property type="entry name" value="Elp3"/>
    <property type="match status" value="1"/>
</dbReference>
<dbReference type="InterPro" id="IPR034505">
    <property type="entry name" value="Coproporphyrinogen-III_oxidase"/>
</dbReference>
<dbReference type="Pfam" id="PF04055">
    <property type="entry name" value="Radical_SAM"/>
    <property type="match status" value="1"/>
</dbReference>
<dbReference type="KEGG" id="iho:Igni_0340"/>
<evidence type="ECO:0000313" key="2">
    <source>
        <dbReference type="EMBL" id="ABU81523.1"/>
    </source>
</evidence>
<dbReference type="PROSITE" id="PS51918">
    <property type="entry name" value="RADICAL_SAM"/>
    <property type="match status" value="1"/>
</dbReference>
<accession>A8A9C1</accession>
<dbReference type="PhylomeDB" id="A8A9C1"/>
<dbReference type="SUPFAM" id="SSF102114">
    <property type="entry name" value="Radical SAM enzymes"/>
    <property type="match status" value="1"/>
</dbReference>
<dbReference type="InterPro" id="IPR058240">
    <property type="entry name" value="rSAM_sf"/>
</dbReference>
<evidence type="ECO:0000313" key="3">
    <source>
        <dbReference type="Proteomes" id="UP000000262"/>
    </source>
</evidence>
<evidence type="ECO:0000259" key="1">
    <source>
        <dbReference type="PROSITE" id="PS51918"/>
    </source>
</evidence>
<dbReference type="GO" id="GO:0003824">
    <property type="term" value="F:catalytic activity"/>
    <property type="evidence" value="ECO:0007669"/>
    <property type="project" value="InterPro"/>
</dbReference>
<dbReference type="InterPro" id="IPR023404">
    <property type="entry name" value="rSAM_horseshoe"/>
</dbReference>
<dbReference type="AlphaFoldDB" id="A8A9C1"/>
<dbReference type="EMBL" id="CP000816">
    <property type="protein sequence ID" value="ABU81523.1"/>
    <property type="molecule type" value="Genomic_DNA"/>
</dbReference>
<name>A8A9C1_IGNH4</name>
<dbReference type="SFLD" id="SFLDG01065">
    <property type="entry name" value="anaerobic_coproporphyrinogen-I"/>
    <property type="match status" value="1"/>
</dbReference>
<dbReference type="InterPro" id="IPR007197">
    <property type="entry name" value="rSAM"/>
</dbReference>
<dbReference type="PANTHER" id="PTHR13932:SF5">
    <property type="entry name" value="RADICAL S-ADENOSYL METHIONINE DOMAIN-CONTAINING PROTEIN 1, MITOCHONDRIAL"/>
    <property type="match status" value="1"/>
</dbReference>
<dbReference type="PANTHER" id="PTHR13932">
    <property type="entry name" value="COPROPORPHYRINIGEN III OXIDASE"/>
    <property type="match status" value="1"/>
</dbReference>
<dbReference type="SFLD" id="SFLDS00029">
    <property type="entry name" value="Radical_SAM"/>
    <property type="match status" value="1"/>
</dbReference>
<dbReference type="STRING" id="453591.Igni_0340"/>
<dbReference type="GO" id="GO:0006779">
    <property type="term" value="P:porphyrin-containing compound biosynthetic process"/>
    <property type="evidence" value="ECO:0007669"/>
    <property type="project" value="TreeGrafter"/>
</dbReference>
<sequence length="384" mass="43024">MVALWRAFSALAELSRRWSEAWLRKLLSSPGTPMRPEGRVSLYLHVPFCRSLCKFCHFVRFPYSEDLASKYFKKLIKDVEEAHSSGVEAVEVYVGGGSPSSKPEALGELVDLVWSLWRPQISVEVHPVDVAFLGAAEHLDPKKVTRVSMGVQSFSPEGLKKLGRPVSPETNELAIEILKSKKFKTFNVDVVWGLEDPTPDAVKALECGADQVTFYPLMPFPKRGPEGERLCFQNYQRIVREASKRGFVRQNAWTFSKTEAMVDEYVARAEEFLGLGVSSFSLVGGAAHLNVFDLEEYFKRGWSEPWHSVKLNPLEGLAFKVAMALHSSPPLRAEALWYSGLVALRELYGVLGEFRLSVVSKLWEKYAPKPSRGSASLPARGQRA</sequence>
<dbReference type="Proteomes" id="UP000000262">
    <property type="component" value="Chromosome"/>
</dbReference>
<dbReference type="OrthoDB" id="46192at2157"/>
<dbReference type="InterPro" id="IPR006638">
    <property type="entry name" value="Elp3/MiaA/NifB-like_rSAM"/>
</dbReference>
<dbReference type="GO" id="GO:0051539">
    <property type="term" value="F:4 iron, 4 sulfur cluster binding"/>
    <property type="evidence" value="ECO:0007669"/>
    <property type="project" value="TreeGrafter"/>
</dbReference>
<proteinExistence type="predicted"/>
<dbReference type="eggNOG" id="arCOG07424">
    <property type="taxonomic scope" value="Archaea"/>
</dbReference>
<keyword evidence="3" id="KW-1185">Reference proteome</keyword>
<dbReference type="GeneID" id="5562606"/>
<dbReference type="CDD" id="cd01335">
    <property type="entry name" value="Radical_SAM"/>
    <property type="match status" value="1"/>
</dbReference>
<feature type="domain" description="Radical SAM core" evidence="1">
    <location>
        <begin position="34"/>
        <end position="248"/>
    </location>
</feature>
<dbReference type="Gene3D" id="3.80.30.20">
    <property type="entry name" value="tm_1862 like domain"/>
    <property type="match status" value="1"/>
</dbReference>
<dbReference type="HOGENOM" id="CLU_718883_0_0_2"/>
<reference evidence="2 3" key="1">
    <citation type="journal article" date="2008" name="Genome Biol.">
        <title>A genomic analysis of the archaeal system Ignicoccus hospitalis-Nanoarchaeum equitans.</title>
        <authorList>
            <person name="Podar M."/>
            <person name="Anderson I."/>
            <person name="Makarova K.S."/>
            <person name="Elkins J.G."/>
            <person name="Ivanova N."/>
            <person name="Wall M.A."/>
            <person name="Lykidis A."/>
            <person name="Mavromatis K."/>
            <person name="Sun H."/>
            <person name="Hudson M.E."/>
            <person name="Chen W."/>
            <person name="Deciu C."/>
            <person name="Hutchison D."/>
            <person name="Eads J.R."/>
            <person name="Anderson A."/>
            <person name="Fernandes F."/>
            <person name="Szeto E."/>
            <person name="Lapidus A."/>
            <person name="Kyrpides N.C."/>
            <person name="Saier M.H.Jr."/>
            <person name="Richardson P.M."/>
            <person name="Rachel R."/>
            <person name="Huber H."/>
            <person name="Eisen J.A."/>
            <person name="Koonin E.V."/>
            <person name="Keller M."/>
            <person name="Stetter K.O."/>
        </authorList>
    </citation>
    <scope>NUCLEOTIDE SEQUENCE [LARGE SCALE GENOMIC DNA]</scope>
    <source>
        <strain evidence="3">KIN4/I / DSM 18386 / JCM 14125</strain>
    </source>
</reference>
<dbReference type="GO" id="GO:0005737">
    <property type="term" value="C:cytoplasm"/>
    <property type="evidence" value="ECO:0007669"/>
    <property type="project" value="TreeGrafter"/>
</dbReference>
<organism evidence="2 3">
    <name type="scientific">Ignicoccus hospitalis (strain KIN4/I / DSM 18386 / JCM 14125)</name>
    <dbReference type="NCBI Taxonomy" id="453591"/>
    <lineage>
        <taxon>Archaea</taxon>
        <taxon>Thermoproteota</taxon>
        <taxon>Thermoprotei</taxon>
        <taxon>Desulfurococcales</taxon>
        <taxon>Desulfurococcaceae</taxon>
        <taxon>Ignicoccus</taxon>
    </lineage>
</organism>